<gene>
    <name evidence="7" type="ORF">SAMN05421504_103527</name>
</gene>
<keyword evidence="8" id="KW-1185">Reference proteome</keyword>
<feature type="transmembrane region" description="Helical" evidence="6">
    <location>
        <begin position="270"/>
        <end position="293"/>
    </location>
</feature>
<evidence type="ECO:0000313" key="7">
    <source>
        <dbReference type="EMBL" id="SDX69924.1"/>
    </source>
</evidence>
<keyword evidence="5 6" id="KW-0472">Membrane</keyword>
<dbReference type="GO" id="GO:0005886">
    <property type="term" value="C:plasma membrane"/>
    <property type="evidence" value="ECO:0007669"/>
    <property type="project" value="UniProtKB-SubCell"/>
</dbReference>
<dbReference type="InterPro" id="IPR050367">
    <property type="entry name" value="APC_superfamily"/>
</dbReference>
<proteinExistence type="predicted"/>
<dbReference type="Gene3D" id="1.20.1740.10">
    <property type="entry name" value="Amino acid/polyamine transporter I"/>
    <property type="match status" value="1"/>
</dbReference>
<feature type="transmembrane region" description="Helical" evidence="6">
    <location>
        <begin position="185"/>
        <end position="203"/>
    </location>
</feature>
<dbReference type="Pfam" id="PF13520">
    <property type="entry name" value="AA_permease_2"/>
    <property type="match status" value="1"/>
</dbReference>
<sequence>MTTTLERSMGVSGLVIHYVTSVVGVGILILPGHAAAEAGPLSLLAWALLILYSYPLALTFARLSAQYPSASGIACFVSTGIAPRAGRWVGAFLVLSLLIANPVLGLAASRYLLNMWDPNPSDLKVVVLGFAIMVGSVLFNLFGVKTSSFVQGAVLIALVTFLVVVMAIAMPSADSANLTPFAPHGWSSVGAALIVCFFGFIGWENAAPVAEEVVDPRRTFRKAIALAVFVIGFLYLTMAATIVLVVPPGAAEGSQITAFTTLLRIVSGETLARVGGIVAVVLLLLATNAWVLGTSRMVYSSARSGLLPAALTKVSARRNVPYVALLSLIAGYGVPVGLLVLTGSSEERLITATSAAFLLIFLVTFVAAHRLLTGRAARLCNIGVAIGAAAMLPFFGTSLIYAGVLMLLALAMVFRKNAAIQCCC</sequence>
<keyword evidence="3 6" id="KW-0812">Transmembrane</keyword>
<keyword evidence="2" id="KW-1003">Cell membrane</keyword>
<dbReference type="RefSeq" id="WP_091289590.1">
    <property type="nucleotide sequence ID" value="NZ_FNON01000003.1"/>
</dbReference>
<evidence type="ECO:0000256" key="4">
    <source>
        <dbReference type="ARBA" id="ARBA00022989"/>
    </source>
</evidence>
<dbReference type="AlphaFoldDB" id="A0A1H3DW56"/>
<evidence type="ECO:0000256" key="1">
    <source>
        <dbReference type="ARBA" id="ARBA00004651"/>
    </source>
</evidence>
<reference evidence="7 8" key="1">
    <citation type="submission" date="2016-10" db="EMBL/GenBank/DDBJ databases">
        <authorList>
            <person name="de Groot N.N."/>
        </authorList>
    </citation>
    <scope>NUCLEOTIDE SEQUENCE [LARGE SCALE GENOMIC DNA]</scope>
    <source>
        <strain evidence="7 8">CPCC 202699</strain>
    </source>
</reference>
<keyword evidence="4 6" id="KW-1133">Transmembrane helix</keyword>
<comment type="subcellular location">
    <subcellularLocation>
        <location evidence="1">Cell membrane</location>
        <topology evidence="1">Multi-pass membrane protein</topology>
    </subcellularLocation>
</comment>
<accession>A0A1H3DW56</accession>
<dbReference type="STRING" id="589385.SAMN05421504_103527"/>
<dbReference type="GO" id="GO:0022857">
    <property type="term" value="F:transmembrane transporter activity"/>
    <property type="evidence" value="ECO:0007669"/>
    <property type="project" value="InterPro"/>
</dbReference>
<dbReference type="Proteomes" id="UP000199515">
    <property type="component" value="Unassembled WGS sequence"/>
</dbReference>
<feature type="transmembrane region" description="Helical" evidence="6">
    <location>
        <begin position="154"/>
        <end position="173"/>
    </location>
</feature>
<dbReference type="InterPro" id="IPR002293">
    <property type="entry name" value="AA/rel_permease1"/>
</dbReference>
<dbReference type="EMBL" id="FNON01000003">
    <property type="protein sequence ID" value="SDX69924.1"/>
    <property type="molecule type" value="Genomic_DNA"/>
</dbReference>
<protein>
    <submittedName>
        <fullName evidence="7">Amino acid efflux transporter</fullName>
    </submittedName>
</protein>
<dbReference type="PIRSF" id="PIRSF006060">
    <property type="entry name" value="AA_transporter"/>
    <property type="match status" value="1"/>
</dbReference>
<evidence type="ECO:0000313" key="8">
    <source>
        <dbReference type="Proteomes" id="UP000199515"/>
    </source>
</evidence>
<dbReference type="OrthoDB" id="9117841at2"/>
<dbReference type="PANTHER" id="PTHR42770">
    <property type="entry name" value="AMINO ACID TRANSPORTER-RELATED"/>
    <property type="match status" value="1"/>
</dbReference>
<feature type="transmembrane region" description="Helical" evidence="6">
    <location>
        <begin position="322"/>
        <end position="343"/>
    </location>
</feature>
<feature type="transmembrane region" description="Helical" evidence="6">
    <location>
        <begin position="12"/>
        <end position="31"/>
    </location>
</feature>
<feature type="transmembrane region" description="Helical" evidence="6">
    <location>
        <begin position="384"/>
        <end position="414"/>
    </location>
</feature>
<feature type="transmembrane region" description="Helical" evidence="6">
    <location>
        <begin position="125"/>
        <end position="142"/>
    </location>
</feature>
<dbReference type="PANTHER" id="PTHR42770:SF13">
    <property type="entry name" value="L-METHIONINE_BRANCHED-CHAIN AMINO ACID EXPORTER YJEH"/>
    <property type="match status" value="1"/>
</dbReference>
<evidence type="ECO:0000256" key="6">
    <source>
        <dbReference type="SAM" id="Phobius"/>
    </source>
</evidence>
<evidence type="ECO:0000256" key="3">
    <source>
        <dbReference type="ARBA" id="ARBA00022692"/>
    </source>
</evidence>
<feature type="transmembrane region" description="Helical" evidence="6">
    <location>
        <begin position="349"/>
        <end position="372"/>
    </location>
</feature>
<feature type="transmembrane region" description="Helical" evidence="6">
    <location>
        <begin position="88"/>
        <end position="113"/>
    </location>
</feature>
<evidence type="ECO:0000256" key="5">
    <source>
        <dbReference type="ARBA" id="ARBA00023136"/>
    </source>
</evidence>
<feature type="transmembrane region" description="Helical" evidence="6">
    <location>
        <begin position="224"/>
        <end position="250"/>
    </location>
</feature>
<feature type="transmembrane region" description="Helical" evidence="6">
    <location>
        <begin position="43"/>
        <end position="61"/>
    </location>
</feature>
<evidence type="ECO:0000256" key="2">
    <source>
        <dbReference type="ARBA" id="ARBA00022475"/>
    </source>
</evidence>
<name>A0A1H3DW56_9PSEU</name>
<organism evidence="7 8">
    <name type="scientific">Amycolatopsis xylanica</name>
    <dbReference type="NCBI Taxonomy" id="589385"/>
    <lineage>
        <taxon>Bacteria</taxon>
        <taxon>Bacillati</taxon>
        <taxon>Actinomycetota</taxon>
        <taxon>Actinomycetes</taxon>
        <taxon>Pseudonocardiales</taxon>
        <taxon>Pseudonocardiaceae</taxon>
        <taxon>Amycolatopsis</taxon>
    </lineage>
</organism>